<protein>
    <recommendedName>
        <fullName evidence="5">NACHT LRR and PYD domain-containing protein</fullName>
    </recommendedName>
</protein>
<dbReference type="InterPro" id="IPR051261">
    <property type="entry name" value="NLR"/>
</dbReference>
<accession>A0A3B4AE43</accession>
<dbReference type="PANTHER" id="PTHR24106">
    <property type="entry name" value="NACHT, LRR AND CARD DOMAINS-CONTAINING"/>
    <property type="match status" value="1"/>
</dbReference>
<reference evidence="3" key="1">
    <citation type="submission" date="2025-08" db="UniProtKB">
        <authorList>
            <consortium name="Ensembl"/>
        </authorList>
    </citation>
    <scope>IDENTIFICATION</scope>
</reference>
<dbReference type="Gene3D" id="3.80.10.10">
    <property type="entry name" value="Ribonuclease Inhibitor"/>
    <property type="match status" value="1"/>
</dbReference>
<evidence type="ECO:0000256" key="2">
    <source>
        <dbReference type="ARBA" id="ARBA00022737"/>
    </source>
</evidence>
<reference evidence="3" key="2">
    <citation type="submission" date="2025-09" db="UniProtKB">
        <authorList>
            <consortium name="Ensembl"/>
        </authorList>
    </citation>
    <scope>IDENTIFICATION</scope>
</reference>
<dbReference type="Pfam" id="PF13516">
    <property type="entry name" value="LRR_6"/>
    <property type="match status" value="2"/>
</dbReference>
<name>A0A3B4AE43_9GOBI</name>
<keyword evidence="4" id="KW-1185">Reference proteome</keyword>
<dbReference type="SUPFAM" id="SSF52047">
    <property type="entry name" value="RNI-like"/>
    <property type="match status" value="1"/>
</dbReference>
<dbReference type="PROSITE" id="PS51450">
    <property type="entry name" value="LRR"/>
    <property type="match status" value="1"/>
</dbReference>
<sequence>MGLSLSTNHSLLPGLLKQTGNSSRTSQKIAEYIKKKLSEDVSAERSINLLHSEEILCFRGGSPEAAASGQGLQQSSVSNICLTEDDFIQSLHKQCFPLSRLSGCNLTERSCESLASVITSSSLTHLDLSDNDLQDSGVELLCSGLKSAPCRLETLRLSGCLVSQRGGAALASALSSAPSHLRELDLSYNHPGPSAELLTALQDQRPLLSVR</sequence>
<dbReference type="Ensembl" id="ENSPMGT00000016361.1">
    <property type="protein sequence ID" value="ENSPMGP00000015342.1"/>
    <property type="gene ID" value="ENSPMGG00000012578.1"/>
</dbReference>
<keyword evidence="2" id="KW-0677">Repeat</keyword>
<organism evidence="3 4">
    <name type="scientific">Periophthalmus magnuspinnatus</name>
    <dbReference type="NCBI Taxonomy" id="409849"/>
    <lineage>
        <taxon>Eukaryota</taxon>
        <taxon>Metazoa</taxon>
        <taxon>Chordata</taxon>
        <taxon>Craniata</taxon>
        <taxon>Vertebrata</taxon>
        <taxon>Euteleostomi</taxon>
        <taxon>Actinopterygii</taxon>
        <taxon>Neopterygii</taxon>
        <taxon>Teleostei</taxon>
        <taxon>Neoteleostei</taxon>
        <taxon>Acanthomorphata</taxon>
        <taxon>Gobiaria</taxon>
        <taxon>Gobiiformes</taxon>
        <taxon>Gobioidei</taxon>
        <taxon>Gobiidae</taxon>
        <taxon>Oxudercinae</taxon>
        <taxon>Periophthalmus</taxon>
    </lineage>
</organism>
<dbReference type="InterPro" id="IPR032675">
    <property type="entry name" value="LRR_dom_sf"/>
</dbReference>
<evidence type="ECO:0000313" key="3">
    <source>
        <dbReference type="Ensembl" id="ENSPMGP00000015342.1"/>
    </source>
</evidence>
<proteinExistence type="predicted"/>
<dbReference type="STRING" id="409849.ENSPMGP00000015342"/>
<keyword evidence="1" id="KW-0433">Leucine-rich repeat</keyword>
<evidence type="ECO:0000256" key="1">
    <source>
        <dbReference type="ARBA" id="ARBA00022614"/>
    </source>
</evidence>
<dbReference type="Proteomes" id="UP000261520">
    <property type="component" value="Unplaced"/>
</dbReference>
<dbReference type="InterPro" id="IPR001611">
    <property type="entry name" value="Leu-rich_rpt"/>
</dbReference>
<evidence type="ECO:0008006" key="5">
    <source>
        <dbReference type="Google" id="ProtNLM"/>
    </source>
</evidence>
<dbReference type="SMART" id="SM00368">
    <property type="entry name" value="LRR_RI"/>
    <property type="match status" value="3"/>
</dbReference>
<dbReference type="AlphaFoldDB" id="A0A3B4AE43"/>
<evidence type="ECO:0000313" key="4">
    <source>
        <dbReference type="Proteomes" id="UP000261520"/>
    </source>
</evidence>